<dbReference type="EMBL" id="CP129971">
    <property type="protein sequence ID" value="WMN12074.1"/>
    <property type="molecule type" value="Genomic_DNA"/>
</dbReference>
<reference evidence="1 2" key="1">
    <citation type="submission" date="2023-08" db="EMBL/GenBank/DDBJ databases">
        <title>Comparative genomics and taxonomic characterization of three novel marine species of genus Marivirga.</title>
        <authorList>
            <person name="Muhammad N."/>
            <person name="Kim S.-G."/>
        </authorList>
    </citation>
    <scope>NUCLEOTIDE SEQUENCE [LARGE SCALE GENOMIC DNA]</scope>
    <source>
        <strain evidence="1 2">BDSF4-3</strain>
    </source>
</reference>
<evidence type="ECO:0000313" key="2">
    <source>
        <dbReference type="Proteomes" id="UP001230496"/>
    </source>
</evidence>
<evidence type="ECO:0000313" key="1">
    <source>
        <dbReference type="EMBL" id="WMN12074.1"/>
    </source>
</evidence>
<sequence length="139" mass="16659">MSDSQAQEIYEYLQSELKKSDLEDLHDVAYNYASQEITYTNEIFLDKYITRLIRLFGIYQKENVRKINFRINENVDIQNGKDFQGFEVELTDNERRLNQIQTINFYDIPDFTKLEQGIIELQKVIRRNRDRGMDNGISF</sequence>
<proteinExistence type="predicted"/>
<accession>A0AA51REA1</accession>
<name>A0AA51REA1_9BACT</name>
<organism evidence="1 2">
    <name type="scientific">Marivirga salinarum</name>
    <dbReference type="NCBI Taxonomy" id="3059078"/>
    <lineage>
        <taxon>Bacteria</taxon>
        <taxon>Pseudomonadati</taxon>
        <taxon>Bacteroidota</taxon>
        <taxon>Cytophagia</taxon>
        <taxon>Cytophagales</taxon>
        <taxon>Marivirgaceae</taxon>
        <taxon>Marivirga</taxon>
    </lineage>
</organism>
<keyword evidence="2" id="KW-1185">Reference proteome</keyword>
<dbReference type="RefSeq" id="WP_308349903.1">
    <property type="nucleotide sequence ID" value="NZ_CP129971.1"/>
</dbReference>
<dbReference type="AlphaFoldDB" id="A0AA51REA1"/>
<dbReference type="KEGG" id="msaa:QYS49_32295"/>
<protein>
    <submittedName>
        <fullName evidence="1">Uncharacterized protein</fullName>
    </submittedName>
</protein>
<gene>
    <name evidence="1" type="ORF">QYS49_32295</name>
</gene>
<dbReference type="Proteomes" id="UP001230496">
    <property type="component" value="Chromosome"/>
</dbReference>